<evidence type="ECO:0000256" key="3">
    <source>
        <dbReference type="ARBA" id="ARBA00022833"/>
    </source>
</evidence>
<dbReference type="Pfam" id="PF00622">
    <property type="entry name" value="SPRY"/>
    <property type="match status" value="1"/>
</dbReference>
<dbReference type="InterPro" id="IPR003877">
    <property type="entry name" value="SPRY_dom"/>
</dbReference>
<dbReference type="GO" id="GO:0004842">
    <property type="term" value="F:ubiquitin-protein transferase activity"/>
    <property type="evidence" value="ECO:0007669"/>
    <property type="project" value="InterPro"/>
</dbReference>
<evidence type="ECO:0000256" key="1">
    <source>
        <dbReference type="ARBA" id="ARBA00022723"/>
    </source>
</evidence>
<feature type="domain" description="B30.2/SPRY" evidence="7">
    <location>
        <begin position="252"/>
        <end position="435"/>
    </location>
</feature>
<dbReference type="InterPro" id="IPR013083">
    <property type="entry name" value="Znf_RING/FYVE/PHD"/>
</dbReference>
<dbReference type="PROSITE" id="PS50089">
    <property type="entry name" value="ZF_RING_2"/>
    <property type="match status" value="1"/>
</dbReference>
<comment type="caution">
    <text evidence="8">The sequence shown here is derived from an EMBL/GenBank/DDBJ whole genome shotgun (WGS) entry which is preliminary data.</text>
</comment>
<dbReference type="Proteomes" id="UP000596742">
    <property type="component" value="Unassembled WGS sequence"/>
</dbReference>
<keyword evidence="1" id="KW-0479">Metal-binding</keyword>
<keyword evidence="2 4" id="KW-0863">Zinc-finger</keyword>
<reference evidence="8" key="1">
    <citation type="submission" date="2018-11" db="EMBL/GenBank/DDBJ databases">
        <authorList>
            <person name="Alioto T."/>
            <person name="Alioto T."/>
        </authorList>
    </citation>
    <scope>NUCLEOTIDE SEQUENCE</scope>
</reference>
<dbReference type="InterPro" id="IPR045129">
    <property type="entry name" value="RNF123/RKP/RSPRY1"/>
</dbReference>
<evidence type="ECO:0000256" key="5">
    <source>
        <dbReference type="SAM" id="MobiDB-lite"/>
    </source>
</evidence>
<accession>A0A8B6GD88</accession>
<dbReference type="PROSITE" id="PS50188">
    <property type="entry name" value="B302_SPRY"/>
    <property type="match status" value="1"/>
</dbReference>
<dbReference type="PANTHER" id="PTHR13363">
    <property type="entry name" value="RING FINGER AND SRY DOMAIN-CONTAINING"/>
    <property type="match status" value="1"/>
</dbReference>
<keyword evidence="3" id="KW-0862">Zinc</keyword>
<dbReference type="GO" id="GO:0051603">
    <property type="term" value="P:proteolysis involved in protein catabolic process"/>
    <property type="evidence" value="ECO:0007669"/>
    <property type="project" value="TreeGrafter"/>
</dbReference>
<evidence type="ECO:0000256" key="4">
    <source>
        <dbReference type="PROSITE-ProRule" id="PRU00175"/>
    </source>
</evidence>
<feature type="compositionally biased region" description="Polar residues" evidence="5">
    <location>
        <begin position="30"/>
        <end position="45"/>
    </location>
</feature>
<evidence type="ECO:0000313" key="8">
    <source>
        <dbReference type="EMBL" id="VDI62371.1"/>
    </source>
</evidence>
<dbReference type="AlphaFoldDB" id="A0A8B6GD88"/>
<dbReference type="InterPro" id="IPR001870">
    <property type="entry name" value="B30.2/SPRY"/>
</dbReference>
<sequence>MGSCVCKDKIEDRHGSANRVPYNRGHSLHQRNSPSSTSPVNEAANSRVQHAVLETLHLIRTLVDPEGEPIQAMLILQQIGETESGWLDVVIGLIVHIPMDEPLGPAVIDLLLDECPLPTKDGIMKLYTRLKHDPSGGDFMRFHSECQQRNTCIVLGCLAAKLAGPTSVAILTTEVLNYLISRLSLSFHPVINLHALIALEKFAQTSENKRTIENIIKSLPRNPFEVLELDTKPITYPKIEVRFCASWCQDNLFIPEGRKFAYEKVNLKNINAMLNINDVSEYLKISADGLRSRSDASSFESVRCTFQVDSGVWYYEVYITTAGVMQIGWATKDSSFLNHEGQGIGDDEYSMAYDGCRQLIWFKAESRPIHQKCWSPGDTLGLLLNIDEKYLSFSLNGECLPSYDDLFQYSSGGYFAAASFMSYQQCEFNFGAKPFKYPPKGTLFKTFNDYGTMTDEEKKILPRHMRLNLIKNFQVNEDSCTICFAEKASHKLVPCEHGGFCFKCSLQLETCPMCRTQIHERVLSESSRSRTASDSAEDQSTDKDT</sequence>
<gene>
    <name evidence="8" type="ORF">MGAL_10B076849</name>
</gene>
<feature type="domain" description="RING-type" evidence="6">
    <location>
        <begin position="480"/>
        <end position="515"/>
    </location>
</feature>
<evidence type="ECO:0008006" key="10">
    <source>
        <dbReference type="Google" id="ProtNLM"/>
    </source>
</evidence>
<dbReference type="EMBL" id="UYJE01008245">
    <property type="protein sequence ID" value="VDI62371.1"/>
    <property type="molecule type" value="Genomic_DNA"/>
</dbReference>
<dbReference type="CDD" id="cd16566">
    <property type="entry name" value="RING-HC_RSPRY1"/>
    <property type="match status" value="1"/>
</dbReference>
<dbReference type="SMART" id="SM00449">
    <property type="entry name" value="SPRY"/>
    <property type="match status" value="1"/>
</dbReference>
<feature type="region of interest" description="Disordered" evidence="5">
    <location>
        <begin position="15"/>
        <end position="45"/>
    </location>
</feature>
<evidence type="ECO:0000259" key="6">
    <source>
        <dbReference type="PROSITE" id="PS50089"/>
    </source>
</evidence>
<organism evidence="8 9">
    <name type="scientific">Mytilus galloprovincialis</name>
    <name type="common">Mediterranean mussel</name>
    <dbReference type="NCBI Taxonomy" id="29158"/>
    <lineage>
        <taxon>Eukaryota</taxon>
        <taxon>Metazoa</taxon>
        <taxon>Spiralia</taxon>
        <taxon>Lophotrochozoa</taxon>
        <taxon>Mollusca</taxon>
        <taxon>Bivalvia</taxon>
        <taxon>Autobranchia</taxon>
        <taxon>Pteriomorphia</taxon>
        <taxon>Mytilida</taxon>
        <taxon>Mytiloidea</taxon>
        <taxon>Mytilidae</taxon>
        <taxon>Mytilinae</taxon>
        <taxon>Mytilus</taxon>
    </lineage>
</organism>
<dbReference type="Pfam" id="PF13920">
    <property type="entry name" value="zf-C3HC4_3"/>
    <property type="match status" value="1"/>
</dbReference>
<dbReference type="SUPFAM" id="SSF49899">
    <property type="entry name" value="Concanavalin A-like lectins/glucanases"/>
    <property type="match status" value="1"/>
</dbReference>
<feature type="region of interest" description="Disordered" evidence="5">
    <location>
        <begin position="525"/>
        <end position="545"/>
    </location>
</feature>
<evidence type="ECO:0000256" key="2">
    <source>
        <dbReference type="ARBA" id="ARBA00022771"/>
    </source>
</evidence>
<dbReference type="OrthoDB" id="10017393at2759"/>
<name>A0A8B6GD88_MYTGA</name>
<feature type="compositionally biased region" description="Low complexity" evidence="5">
    <location>
        <begin position="525"/>
        <end position="534"/>
    </location>
</feature>
<protein>
    <recommendedName>
        <fullName evidence="10">RING finger and SPRY domain-containing protein 1</fullName>
    </recommendedName>
</protein>
<evidence type="ECO:0000313" key="9">
    <source>
        <dbReference type="Proteomes" id="UP000596742"/>
    </source>
</evidence>
<dbReference type="InterPro" id="IPR043136">
    <property type="entry name" value="B30.2/SPRY_sf"/>
</dbReference>
<dbReference type="GO" id="GO:0008270">
    <property type="term" value="F:zinc ion binding"/>
    <property type="evidence" value="ECO:0007669"/>
    <property type="project" value="UniProtKB-KW"/>
</dbReference>
<dbReference type="InterPro" id="IPR013320">
    <property type="entry name" value="ConA-like_dom_sf"/>
</dbReference>
<dbReference type="PANTHER" id="PTHR13363:SF6">
    <property type="entry name" value="RING FINGER AND SPRY DOMAIN-CONTAINING PROTEIN 1"/>
    <property type="match status" value="1"/>
</dbReference>
<dbReference type="SUPFAM" id="SSF57850">
    <property type="entry name" value="RING/U-box"/>
    <property type="match status" value="1"/>
</dbReference>
<proteinExistence type="predicted"/>
<dbReference type="Gene3D" id="3.30.40.10">
    <property type="entry name" value="Zinc/RING finger domain, C3HC4 (zinc finger)"/>
    <property type="match status" value="1"/>
</dbReference>
<evidence type="ECO:0000259" key="7">
    <source>
        <dbReference type="PROSITE" id="PS50188"/>
    </source>
</evidence>
<dbReference type="GO" id="GO:0005737">
    <property type="term" value="C:cytoplasm"/>
    <property type="evidence" value="ECO:0007669"/>
    <property type="project" value="TreeGrafter"/>
</dbReference>
<dbReference type="InterPro" id="IPR001841">
    <property type="entry name" value="Znf_RING"/>
</dbReference>
<keyword evidence="9" id="KW-1185">Reference proteome</keyword>
<dbReference type="Gene3D" id="2.60.120.920">
    <property type="match status" value="1"/>
</dbReference>